<evidence type="ECO:0000313" key="1">
    <source>
        <dbReference type="EMBL" id="SKA30866.1"/>
    </source>
</evidence>
<reference evidence="1 2" key="1">
    <citation type="submission" date="2017-02" db="EMBL/GenBank/DDBJ databases">
        <authorList>
            <person name="Peterson S.W."/>
        </authorList>
    </citation>
    <scope>NUCLEOTIDE SEQUENCE [LARGE SCALE GENOMIC DNA]</scope>
    <source>
        <strain evidence="1 2">USBA 369</strain>
    </source>
</reference>
<gene>
    <name evidence="1" type="ORF">SAMN05428963_11377</name>
</gene>
<dbReference type="AlphaFoldDB" id="A0A1T4SRU0"/>
<name>A0A1T4SRU0_9HYPH</name>
<dbReference type="EMBL" id="FUXL01000013">
    <property type="protein sequence ID" value="SKA30866.1"/>
    <property type="molecule type" value="Genomic_DNA"/>
</dbReference>
<proteinExistence type="predicted"/>
<sequence length="273" mass="29740">MTTNADVTVSSISIADINAGIDAEPRVSHHKLAAAIGMGRQQELLRLIQRNETELMRYGEVCVTATQTSERGGRPGKVYWLNEGQAVLIVIRSDAPRAPDVRFELITVFMDYRRAKADGKTVAVREHQRRASTKIDKAISLAKTATRLELVADRLDADGTDAALADEPLRAAGDDTPVTLGNLLDMLREANRRMHGGKATSTRYEINLIETVSESIAASCAPAQATRPNKAPYRDLVLTGINDGLSNREIVRRTGASASTVSYWRRAVEDGVA</sequence>
<evidence type="ECO:0000313" key="2">
    <source>
        <dbReference type="Proteomes" id="UP000190135"/>
    </source>
</evidence>
<dbReference type="Proteomes" id="UP000190135">
    <property type="component" value="Unassembled WGS sequence"/>
</dbReference>
<protein>
    <recommendedName>
        <fullName evidence="3">Phage regulatory protein Rha (Phage_pRha)</fullName>
    </recommendedName>
</protein>
<accession>A0A1T4SRU0</accession>
<dbReference type="RefSeq" id="WP_078709575.1">
    <property type="nucleotide sequence ID" value="NZ_FUXL01000013.1"/>
</dbReference>
<dbReference type="OrthoDB" id="8162243at2"/>
<evidence type="ECO:0008006" key="3">
    <source>
        <dbReference type="Google" id="ProtNLM"/>
    </source>
</evidence>
<keyword evidence="2" id="KW-1185">Reference proteome</keyword>
<organism evidence="1 2">
    <name type="scientific">Consotaella salsifontis</name>
    <dbReference type="NCBI Taxonomy" id="1365950"/>
    <lineage>
        <taxon>Bacteria</taxon>
        <taxon>Pseudomonadati</taxon>
        <taxon>Pseudomonadota</taxon>
        <taxon>Alphaproteobacteria</taxon>
        <taxon>Hyphomicrobiales</taxon>
        <taxon>Aurantimonadaceae</taxon>
        <taxon>Consotaella</taxon>
    </lineage>
</organism>